<sequence length="67" mass="7612">MPSFLQAEKSKNRLILSDCDKPDAKLGTYYSLVLPYPLIFLVVWLLMLLAWYLVGLPIGPGIYPRLS</sequence>
<dbReference type="GO" id="GO:1902604">
    <property type="term" value="P:p-aminobenzoyl-glutamate transmembrane transport"/>
    <property type="evidence" value="ECO:0007669"/>
    <property type="project" value="InterPro"/>
</dbReference>
<dbReference type="PATRIC" id="fig|941280.3.peg.114"/>
<evidence type="ECO:0000256" key="1">
    <source>
        <dbReference type="SAM" id="Phobius"/>
    </source>
</evidence>
<dbReference type="AlphaFoldDB" id="A0A192C6R2"/>
<dbReference type="Proteomes" id="UP000183316">
    <property type="component" value="Chromosome"/>
</dbReference>
<dbReference type="PANTHER" id="PTHR30282:SF0">
    <property type="entry name" value="P-AMINOBENZOYL-GLUTAMATE TRANSPORT PROTEIN"/>
    <property type="match status" value="1"/>
</dbReference>
<keyword evidence="1" id="KW-0812">Transmembrane</keyword>
<keyword evidence="1" id="KW-0472">Membrane</keyword>
<proteinExistence type="predicted"/>
<keyword evidence="1" id="KW-1133">Transmembrane helix</keyword>
<organism evidence="2 3">
    <name type="scientific">Escherichia coli O25b:H4</name>
    <dbReference type="NCBI Taxonomy" id="941280"/>
    <lineage>
        <taxon>Bacteria</taxon>
        <taxon>Pseudomonadati</taxon>
        <taxon>Pseudomonadota</taxon>
        <taxon>Gammaproteobacteria</taxon>
        <taxon>Enterobacterales</taxon>
        <taxon>Enterobacteriaceae</taxon>
        <taxon>Escherichia</taxon>
    </lineage>
</organism>
<gene>
    <name evidence="2" type="ORF">WLH_00115</name>
</gene>
<evidence type="ECO:0000313" key="3">
    <source>
        <dbReference type="Proteomes" id="UP000183316"/>
    </source>
</evidence>
<protein>
    <submittedName>
        <fullName evidence="2">Aminobenzoyl-glutamate transport protein</fullName>
    </submittedName>
</protein>
<dbReference type="PANTHER" id="PTHR30282">
    <property type="entry name" value="P-AMINOBENZOYL GLUTAMATE TRANSPORTER"/>
    <property type="match status" value="1"/>
</dbReference>
<dbReference type="Pfam" id="PF03806">
    <property type="entry name" value="ABG_transport"/>
    <property type="match status" value="1"/>
</dbReference>
<dbReference type="GO" id="GO:0015558">
    <property type="term" value="F:secondary active p-aminobenzoyl-glutamate transmembrane transporter activity"/>
    <property type="evidence" value="ECO:0007669"/>
    <property type="project" value="InterPro"/>
</dbReference>
<dbReference type="EMBL" id="CP015085">
    <property type="protein sequence ID" value="ANK01376.1"/>
    <property type="molecule type" value="Genomic_DNA"/>
</dbReference>
<feature type="transmembrane region" description="Helical" evidence="1">
    <location>
        <begin position="38"/>
        <end position="63"/>
    </location>
</feature>
<reference evidence="2 3" key="1">
    <citation type="submission" date="2016-03" db="EMBL/GenBank/DDBJ databases">
        <title>Genome Sequence and Comparative Pathogenic Determinants of Uropathogenic Escherichia coli O25b:H4, a Clinical Isolate from Saudi Arabia.</title>
        <authorList>
            <person name="Alyamani E.A.J."/>
            <person name="Khiyami M.A."/>
            <person name="Booq R.Y."/>
            <person name="Bahwerth F.S."/>
            <person name="Vaisvil B."/>
            <person name="Schmitt D.P."/>
            <person name="Kapatral V."/>
        </authorList>
    </citation>
    <scope>NUCLEOTIDE SEQUENCE [LARGE SCALE GENOMIC DNA]</scope>
    <source>
        <strain evidence="2 3">O25b:H4</strain>
    </source>
</reference>
<name>A0A192C6R2_ECO25</name>
<dbReference type="InterPro" id="IPR004697">
    <property type="entry name" value="AbgT"/>
</dbReference>
<accession>A0A192C6R2</accession>
<evidence type="ECO:0000313" key="2">
    <source>
        <dbReference type="EMBL" id="ANK01376.1"/>
    </source>
</evidence>